<feature type="domain" description="DEAD-box RNA helicase Q" evidence="10">
    <location>
        <begin position="2"/>
        <end position="30"/>
    </location>
</feature>
<keyword evidence="4 7" id="KW-0067">ATP-binding</keyword>
<dbReference type="GO" id="GO:0005524">
    <property type="term" value="F:ATP binding"/>
    <property type="evidence" value="ECO:0007669"/>
    <property type="project" value="UniProtKB-KW"/>
</dbReference>
<dbReference type="InterPro" id="IPR050079">
    <property type="entry name" value="DEAD_box_RNA_helicase"/>
</dbReference>
<dbReference type="EMBL" id="AP010656">
    <property type="protein sequence ID" value="BAG83311.1"/>
    <property type="molecule type" value="Genomic_DNA"/>
</dbReference>
<dbReference type="RefSeq" id="WP_012573072.1">
    <property type="nucleotide sequence ID" value="NC_011565.1"/>
</dbReference>
<dbReference type="PROSITE" id="PS00039">
    <property type="entry name" value="DEAD_ATP_HELICASE"/>
    <property type="match status" value="1"/>
</dbReference>
<dbReference type="eggNOG" id="COG0513">
    <property type="taxonomic scope" value="Bacteria"/>
</dbReference>
<dbReference type="InterPro" id="IPR000629">
    <property type="entry name" value="RNA-helicase_DEAD-box_CS"/>
</dbReference>
<evidence type="ECO:0000256" key="6">
    <source>
        <dbReference type="PROSITE-ProRule" id="PRU00552"/>
    </source>
</evidence>
<dbReference type="InterPro" id="IPR011545">
    <property type="entry name" value="DEAD/DEAH_box_helicase_dom"/>
</dbReference>
<dbReference type="PANTHER" id="PTHR47959">
    <property type="entry name" value="ATP-DEPENDENT RNA HELICASE RHLE-RELATED"/>
    <property type="match status" value="1"/>
</dbReference>
<dbReference type="Gene3D" id="3.40.50.300">
    <property type="entry name" value="P-loop containing nucleotide triphosphate hydrolases"/>
    <property type="match status" value="2"/>
</dbReference>
<feature type="domain" description="Helicase ATP-binding" evidence="8">
    <location>
        <begin position="34"/>
        <end position="205"/>
    </location>
</feature>
<dbReference type="SUPFAM" id="SSF52540">
    <property type="entry name" value="P-loop containing nucleoside triphosphate hydrolases"/>
    <property type="match status" value="1"/>
</dbReference>
<dbReference type="InterPro" id="IPR001650">
    <property type="entry name" value="Helicase_C-like"/>
</dbReference>
<organism evidence="11 12">
    <name type="scientific">Azobacteroides pseudotrichonymphae genomovar. CFP2</name>
    <dbReference type="NCBI Taxonomy" id="511995"/>
    <lineage>
        <taxon>Bacteria</taxon>
        <taxon>Pseudomonadati</taxon>
        <taxon>Bacteroidota</taxon>
        <taxon>Bacteroidia</taxon>
        <taxon>Bacteroidales</taxon>
        <taxon>Candidatus Azobacteroides</taxon>
    </lineage>
</organism>
<evidence type="ECO:0000256" key="4">
    <source>
        <dbReference type="ARBA" id="ARBA00022840"/>
    </source>
</evidence>
<reference evidence="12" key="1">
    <citation type="journal article" date="2008" name="Science">
        <title>Genome of an endosymbiont coupling N2 fixation to cellulolysis within RT protist cells in termite gut.</title>
        <authorList>
            <person name="Hongoh Y."/>
            <person name="Sharma V.K."/>
            <person name="Prakash T."/>
            <person name="Noda S."/>
            <person name="Toh H."/>
            <person name="Taylor T.D."/>
            <person name="Kudo T."/>
            <person name="Sakaki Y."/>
            <person name="Toyoda A."/>
            <person name="Hattori M."/>
            <person name="Ohkuma M."/>
        </authorList>
    </citation>
    <scope>NUCLEOTIDE SEQUENCE [LARGE SCALE GENOMIC DNA]</scope>
</reference>
<dbReference type="OrthoDB" id="9785240at2"/>
<evidence type="ECO:0000259" key="8">
    <source>
        <dbReference type="PROSITE" id="PS51192"/>
    </source>
</evidence>
<dbReference type="InterPro" id="IPR005580">
    <property type="entry name" value="DbpA/CsdA_RNA-bd_dom"/>
</dbReference>
<dbReference type="PANTHER" id="PTHR47959:SF13">
    <property type="entry name" value="ATP-DEPENDENT RNA HELICASE RHLE"/>
    <property type="match status" value="1"/>
</dbReference>
<dbReference type="AlphaFoldDB" id="B6YQ39"/>
<dbReference type="PROSITE" id="PS51194">
    <property type="entry name" value="HELICASE_CTER"/>
    <property type="match status" value="1"/>
</dbReference>
<keyword evidence="12" id="KW-1185">Reference proteome</keyword>
<sequence length="548" mass="62759">MKTFEELGIIPDILKAITEIGYENPMPIQEKVIPYLLGKGNEVIALAETGTGKTAAFGLPILQQIQIHHEHPQAVVLCPTRELCLQIANDINNYSKYLKKLKILPIYGGSNIESQIKALRGGVHIVVATSGRLIDLIKRGAVDLQYVRNVVLDEADEMLSVGFSESIDEILRHIPEDRNMLLFSATMPLEISWITKKYMRNPHEIVIGKKNSGGRTVRHVYYMVSVSDRYFLLKRLVDYHPNIYGIVFCRTKNETQEIANFLIRDGYNVDALHGDLSQSQRDYIMQKFRLHNIQLLVATDVASRGLDVDGLSHIINYGLPSDIESYIHRSGRTGRAGKTGTSIAIIHLKEKFKIRAIERCINKTFEKGIIPSGKEICKKRLFHFIDKLEGVEVNEGEIKDIFPSIYYKLDWLSKEDIVKRIISNEFNRLIDYYQDVNEIKIPKEKDIRNKRRLEAKTICTFKKDNRNLPSEGYMWLFINLGRVDGLIPSKLIGLLNDNISGRKVNVGKIDLMRKFTFFEVKKTDKQRVIQNLNNIEALGKRVLVEGRH</sequence>
<dbReference type="STRING" id="511995.CFPG_048"/>
<evidence type="ECO:0000256" key="1">
    <source>
        <dbReference type="ARBA" id="ARBA00022741"/>
    </source>
</evidence>
<evidence type="ECO:0000256" key="3">
    <source>
        <dbReference type="ARBA" id="ARBA00022806"/>
    </source>
</evidence>
<dbReference type="GO" id="GO:0005829">
    <property type="term" value="C:cytosol"/>
    <property type="evidence" value="ECO:0007669"/>
    <property type="project" value="TreeGrafter"/>
</dbReference>
<keyword evidence="3 7" id="KW-0347">Helicase</keyword>
<evidence type="ECO:0000256" key="2">
    <source>
        <dbReference type="ARBA" id="ARBA00022801"/>
    </source>
</evidence>
<evidence type="ECO:0000259" key="10">
    <source>
        <dbReference type="PROSITE" id="PS51195"/>
    </source>
</evidence>
<dbReference type="CDD" id="cd18787">
    <property type="entry name" value="SF2_C_DEAD"/>
    <property type="match status" value="1"/>
</dbReference>
<dbReference type="GO" id="GO:0003676">
    <property type="term" value="F:nucleic acid binding"/>
    <property type="evidence" value="ECO:0007669"/>
    <property type="project" value="InterPro"/>
</dbReference>
<protein>
    <submittedName>
        <fullName evidence="11">ATP-dependent RNA helicase</fullName>
    </submittedName>
</protein>
<keyword evidence="1 7" id="KW-0547">Nucleotide-binding</keyword>
<dbReference type="InterPro" id="IPR014014">
    <property type="entry name" value="RNA_helicase_DEAD_Q_motif"/>
</dbReference>
<dbReference type="KEGG" id="aps:CFPG_048"/>
<evidence type="ECO:0000313" key="11">
    <source>
        <dbReference type="EMBL" id="BAG83311.1"/>
    </source>
</evidence>
<dbReference type="InterPro" id="IPR044742">
    <property type="entry name" value="DEAD/DEAH_RhlB"/>
</dbReference>
<dbReference type="Pfam" id="PF00271">
    <property type="entry name" value="Helicase_C"/>
    <property type="match status" value="1"/>
</dbReference>
<evidence type="ECO:0000313" key="12">
    <source>
        <dbReference type="Proteomes" id="UP000000723"/>
    </source>
</evidence>
<dbReference type="InterPro" id="IPR012677">
    <property type="entry name" value="Nucleotide-bd_a/b_plait_sf"/>
</dbReference>
<comment type="similarity">
    <text evidence="5 7">Belongs to the DEAD box helicase family.</text>
</comment>
<dbReference type="Pfam" id="PF03880">
    <property type="entry name" value="DbpA"/>
    <property type="match status" value="1"/>
</dbReference>
<dbReference type="CDD" id="cd12252">
    <property type="entry name" value="RRM_DbpA"/>
    <property type="match status" value="1"/>
</dbReference>
<dbReference type="GO" id="GO:0003724">
    <property type="term" value="F:RNA helicase activity"/>
    <property type="evidence" value="ECO:0007669"/>
    <property type="project" value="InterPro"/>
</dbReference>
<dbReference type="PROSITE" id="PS51195">
    <property type="entry name" value="Q_MOTIF"/>
    <property type="match status" value="1"/>
</dbReference>
<feature type="short sequence motif" description="Q motif" evidence="6">
    <location>
        <begin position="2"/>
        <end position="30"/>
    </location>
</feature>
<evidence type="ECO:0000259" key="9">
    <source>
        <dbReference type="PROSITE" id="PS51194"/>
    </source>
</evidence>
<name>B6YQ39_AZOPC</name>
<accession>B6YQ39</accession>
<dbReference type="GO" id="GO:0016787">
    <property type="term" value="F:hydrolase activity"/>
    <property type="evidence" value="ECO:0007669"/>
    <property type="project" value="UniProtKB-KW"/>
</dbReference>
<feature type="domain" description="Helicase C-terminal" evidence="9">
    <location>
        <begin position="232"/>
        <end position="377"/>
    </location>
</feature>
<evidence type="ECO:0000256" key="5">
    <source>
        <dbReference type="ARBA" id="ARBA00038437"/>
    </source>
</evidence>
<evidence type="ECO:0000256" key="7">
    <source>
        <dbReference type="RuleBase" id="RU000492"/>
    </source>
</evidence>
<gene>
    <name evidence="11" type="ordered locus">CFPG_048</name>
</gene>
<dbReference type="SMART" id="SM00490">
    <property type="entry name" value="HELICc"/>
    <property type="match status" value="1"/>
</dbReference>
<keyword evidence="2 7" id="KW-0378">Hydrolase</keyword>
<dbReference type="InterPro" id="IPR014001">
    <property type="entry name" value="Helicase_ATP-bd"/>
</dbReference>
<dbReference type="Proteomes" id="UP000000723">
    <property type="component" value="Chromosome"/>
</dbReference>
<dbReference type="Gene3D" id="3.30.70.330">
    <property type="match status" value="1"/>
</dbReference>
<dbReference type="HOGENOM" id="CLU_003041_21_1_10"/>
<dbReference type="PROSITE" id="PS51192">
    <property type="entry name" value="HELICASE_ATP_BIND_1"/>
    <property type="match status" value="1"/>
</dbReference>
<dbReference type="InterPro" id="IPR027417">
    <property type="entry name" value="P-loop_NTPase"/>
</dbReference>
<dbReference type="SMART" id="SM00487">
    <property type="entry name" value="DEXDc"/>
    <property type="match status" value="1"/>
</dbReference>
<dbReference type="Pfam" id="PF00270">
    <property type="entry name" value="DEAD"/>
    <property type="match status" value="1"/>
</dbReference>
<dbReference type="CDD" id="cd00268">
    <property type="entry name" value="DEADc"/>
    <property type="match status" value="1"/>
</dbReference>
<proteinExistence type="inferred from homology"/>